<evidence type="ECO:0000256" key="4">
    <source>
        <dbReference type="ARBA" id="ARBA00023295"/>
    </source>
</evidence>
<keyword evidence="3 6" id="KW-0119">Carbohydrate metabolism</keyword>
<comment type="similarity">
    <text evidence="1 6 7">Belongs to the glycosyl hydrolase 9 (cellulase E) family.</text>
</comment>
<feature type="domain" description="Cellulase Ig-like" evidence="9">
    <location>
        <begin position="25"/>
        <end position="101"/>
    </location>
</feature>
<dbReference type="InterPro" id="IPR004197">
    <property type="entry name" value="Cellulase_Ig-like"/>
</dbReference>
<accession>A0A1H8DCV2</accession>
<dbReference type="SUPFAM" id="SSF81296">
    <property type="entry name" value="E set domains"/>
    <property type="match status" value="1"/>
</dbReference>
<dbReference type="SUPFAM" id="SSF48208">
    <property type="entry name" value="Six-hairpin glycosidases"/>
    <property type="match status" value="1"/>
</dbReference>
<evidence type="ECO:0000256" key="7">
    <source>
        <dbReference type="RuleBase" id="RU361166"/>
    </source>
</evidence>
<dbReference type="Gene3D" id="1.50.10.10">
    <property type="match status" value="1"/>
</dbReference>
<dbReference type="Pfam" id="PF02927">
    <property type="entry name" value="CelD_N"/>
    <property type="match status" value="1"/>
</dbReference>
<dbReference type="InterPro" id="IPR033126">
    <property type="entry name" value="Glyco_hydro_9_Asp/Glu_AS"/>
</dbReference>
<protein>
    <recommendedName>
        <fullName evidence="7">Endoglucanase</fullName>
        <ecNumber evidence="7">3.2.1.4</ecNumber>
    </recommendedName>
</protein>
<keyword evidence="2 6" id="KW-0378">Hydrolase</keyword>
<evidence type="ECO:0000259" key="9">
    <source>
        <dbReference type="Pfam" id="PF02927"/>
    </source>
</evidence>
<gene>
    <name evidence="10" type="ORF">SAMN05192583_1880</name>
</gene>
<evidence type="ECO:0000256" key="1">
    <source>
        <dbReference type="ARBA" id="ARBA00007072"/>
    </source>
</evidence>
<keyword evidence="7" id="KW-0136">Cellulose degradation</keyword>
<feature type="domain" description="Glycoside hydrolase family 9" evidence="8">
    <location>
        <begin position="114"/>
        <end position="589"/>
    </location>
</feature>
<feature type="active site" evidence="6">
    <location>
        <position position="568"/>
    </location>
</feature>
<evidence type="ECO:0000256" key="6">
    <source>
        <dbReference type="PROSITE-ProRule" id="PRU10060"/>
    </source>
</evidence>
<evidence type="ECO:0000256" key="3">
    <source>
        <dbReference type="ARBA" id="ARBA00023277"/>
    </source>
</evidence>
<dbReference type="PANTHER" id="PTHR22298">
    <property type="entry name" value="ENDO-1,4-BETA-GLUCANASE"/>
    <property type="match status" value="1"/>
</dbReference>
<dbReference type="STRING" id="1166340.SAMN05192583_1880"/>
<evidence type="ECO:0000259" key="8">
    <source>
        <dbReference type="Pfam" id="PF00759"/>
    </source>
</evidence>
<comment type="catalytic activity">
    <reaction evidence="7">
        <text>Endohydrolysis of (1-&gt;4)-beta-D-glucosidic linkages in cellulose, lichenin and cereal beta-D-glucans.</text>
        <dbReference type="EC" id="3.2.1.4"/>
    </reaction>
</comment>
<dbReference type="InterPro" id="IPR008928">
    <property type="entry name" value="6-hairpin_glycosidase_sf"/>
</dbReference>
<name>A0A1H8DCV2_9SPHN</name>
<feature type="active site" evidence="6">
    <location>
        <position position="577"/>
    </location>
</feature>
<dbReference type="InterPro" id="IPR014756">
    <property type="entry name" value="Ig_E-set"/>
</dbReference>
<dbReference type="EMBL" id="FOCF01000004">
    <property type="protein sequence ID" value="SEN05079.1"/>
    <property type="molecule type" value="Genomic_DNA"/>
</dbReference>
<organism evidence="10 11">
    <name type="scientific">Sphingomonas gellani</name>
    <dbReference type="NCBI Taxonomy" id="1166340"/>
    <lineage>
        <taxon>Bacteria</taxon>
        <taxon>Pseudomonadati</taxon>
        <taxon>Pseudomonadota</taxon>
        <taxon>Alphaproteobacteria</taxon>
        <taxon>Sphingomonadales</taxon>
        <taxon>Sphingomonadaceae</taxon>
        <taxon>Sphingomonas</taxon>
    </lineage>
</organism>
<dbReference type="GO" id="GO:0030245">
    <property type="term" value="P:cellulose catabolic process"/>
    <property type="evidence" value="ECO:0007669"/>
    <property type="project" value="UniProtKB-KW"/>
</dbReference>
<dbReference type="CDD" id="cd02850">
    <property type="entry name" value="E_set_Cellulase_N"/>
    <property type="match status" value="1"/>
</dbReference>
<dbReference type="Pfam" id="PF00759">
    <property type="entry name" value="Glyco_hydro_9"/>
    <property type="match status" value="1"/>
</dbReference>
<dbReference type="Gene3D" id="2.60.40.10">
    <property type="entry name" value="Immunoglobulins"/>
    <property type="match status" value="1"/>
</dbReference>
<evidence type="ECO:0000256" key="5">
    <source>
        <dbReference type="ARBA" id="ARBA00023326"/>
    </source>
</evidence>
<dbReference type="InterPro" id="IPR012341">
    <property type="entry name" value="6hp_glycosidase-like_sf"/>
</dbReference>
<evidence type="ECO:0000313" key="10">
    <source>
        <dbReference type="EMBL" id="SEN05079.1"/>
    </source>
</evidence>
<dbReference type="Proteomes" id="UP000199206">
    <property type="component" value="Unassembled WGS sequence"/>
</dbReference>
<dbReference type="InterPro" id="IPR001701">
    <property type="entry name" value="Glyco_hydro_9"/>
</dbReference>
<dbReference type="PROSITE" id="PS00698">
    <property type="entry name" value="GH9_3"/>
    <property type="match status" value="1"/>
</dbReference>
<keyword evidence="11" id="KW-1185">Reference proteome</keyword>
<keyword evidence="5 6" id="KW-0624">Polysaccharide degradation</keyword>
<evidence type="ECO:0000313" key="11">
    <source>
        <dbReference type="Proteomes" id="UP000199206"/>
    </source>
</evidence>
<reference evidence="11" key="1">
    <citation type="submission" date="2016-10" db="EMBL/GenBank/DDBJ databases">
        <authorList>
            <person name="Varghese N."/>
            <person name="Submissions S."/>
        </authorList>
    </citation>
    <scope>NUCLEOTIDE SEQUENCE [LARGE SCALE GENOMIC DNA]</scope>
    <source>
        <strain evidence="11">S6-262</strain>
    </source>
</reference>
<keyword evidence="4 6" id="KW-0326">Glycosidase</keyword>
<sequence>MTIGARWGMAALATLLLGATDEPAASPIRFDQVGFEADGPKRFAIETTAPVDWTLRTEAGDAVANGSAKPVPDAGSDQSVATVTIDRHLAPGRYTLAANGVVSRPIIVAERPFAALFRDAMSFFYQQRAGIPILAAHVQRPDLARPAGHSHEVATCFTGTDTLGVVWPGCNAKVDVTGGWYDAGDRGKYVVNAGISVWTLLNAYERAHGGALMHDGVLALPEAGNAVPDLLDEARYEIDWMLRMQIPAGTRVAVLAADGRGTRMIEGGGLAWHKVADTHWAALPLRVEDDHATRALYPPSTAATLNLAAVAAQAARIWRTIDPAFARRCLDAAIRAYAAAAREPALFADARFTGSGGYGDRTVADEAYWAAAELAITTGDANAVAALSQSPFGARGAPGAIGWGDTATLGAISLLSVRSNVPADLIAVQRRALLAGADRLLADDAAQPYRFPAASGDTQWGSNGALLDRAVLLGTAYDLTGRVEYRTAVTDALDYVLGRNPLDRSYVSGYGVRPMRNPHHRFWGHGIDPSFPLPPPGVLSGGPNSVAMTDPVAAAMKGRCRPLTCWSDDARAFTQNEVAINWNAPLVWVAAFLDDTRGRR</sequence>
<proteinExistence type="inferred from homology"/>
<dbReference type="EC" id="3.2.1.4" evidence="7"/>
<dbReference type="InterPro" id="IPR013783">
    <property type="entry name" value="Ig-like_fold"/>
</dbReference>
<dbReference type="AlphaFoldDB" id="A0A1H8DCV2"/>
<evidence type="ECO:0000256" key="2">
    <source>
        <dbReference type="ARBA" id="ARBA00022801"/>
    </source>
</evidence>
<dbReference type="GO" id="GO:0008810">
    <property type="term" value="F:cellulase activity"/>
    <property type="evidence" value="ECO:0007669"/>
    <property type="project" value="UniProtKB-EC"/>
</dbReference>